<gene>
    <name evidence="1" type="ORF">DFO61_4709</name>
</gene>
<evidence type="ECO:0000313" key="1">
    <source>
        <dbReference type="EMBL" id="RIA19364.1"/>
    </source>
</evidence>
<protein>
    <submittedName>
        <fullName evidence="1">Uncharacterized protein</fullName>
    </submittedName>
</protein>
<proteinExistence type="predicted"/>
<accession>A0A397MD44</accession>
<reference evidence="1 2" key="1">
    <citation type="submission" date="2018-08" db="EMBL/GenBank/DDBJ databases">
        <title>Genome sequencing of rice bacterial endophytes.</title>
        <authorList>
            <person name="Venturi V."/>
        </authorList>
    </citation>
    <scope>NUCLEOTIDE SEQUENCE [LARGE SCALE GENOMIC DNA]</scope>
    <source>
        <strain evidence="1 2">E1205</strain>
    </source>
</reference>
<organism evidence="1 2">
    <name type="scientific">Ectopseudomonas oleovorans</name>
    <name type="common">Pseudomonas oleovorans</name>
    <dbReference type="NCBI Taxonomy" id="301"/>
    <lineage>
        <taxon>Bacteria</taxon>
        <taxon>Pseudomonadati</taxon>
        <taxon>Pseudomonadota</taxon>
        <taxon>Gammaproteobacteria</taxon>
        <taxon>Pseudomonadales</taxon>
        <taxon>Pseudomonadaceae</taxon>
        <taxon>Ectopseudomonas</taxon>
    </lineage>
</organism>
<name>A0A397MD44_ECTOL</name>
<evidence type="ECO:0000313" key="2">
    <source>
        <dbReference type="Proteomes" id="UP000265836"/>
    </source>
</evidence>
<dbReference type="RefSeq" id="WP_170965262.1">
    <property type="nucleotide sequence ID" value="NZ_QXDA01000008.1"/>
</dbReference>
<dbReference type="EMBL" id="QXDA01000008">
    <property type="protein sequence ID" value="RIA19364.1"/>
    <property type="molecule type" value="Genomic_DNA"/>
</dbReference>
<dbReference type="Proteomes" id="UP000265836">
    <property type="component" value="Unassembled WGS sequence"/>
</dbReference>
<comment type="caution">
    <text evidence="1">The sequence shown here is derived from an EMBL/GenBank/DDBJ whole genome shotgun (WGS) entry which is preliminary data.</text>
</comment>
<sequence>MDITATPGGGDLARPVRDSLRNLPSGLPLALASTQLLYLTIMNDPIGMAD</sequence>
<dbReference type="AlphaFoldDB" id="A0A397MD44"/>